<reference evidence="4" key="1">
    <citation type="journal article" date="2014" name="Genome Announc.">
        <title>Genome sequence of the yeast Cyberlindnera fabianii (Hansenula fabianii).</title>
        <authorList>
            <person name="Freel K.C."/>
            <person name="Sarilar V."/>
            <person name="Neuveglise C."/>
            <person name="Devillers H."/>
            <person name="Friedrich A."/>
            <person name="Schacherer J."/>
        </authorList>
    </citation>
    <scope>NUCLEOTIDE SEQUENCE</scope>
    <source>
        <strain evidence="4">YJS4271</strain>
    </source>
</reference>
<evidence type="ECO:0000259" key="3">
    <source>
        <dbReference type="Pfam" id="PF12051"/>
    </source>
</evidence>
<dbReference type="EMBL" id="LK052886">
    <property type="protein sequence ID" value="CDR37286.1"/>
    <property type="molecule type" value="Genomic_DNA"/>
</dbReference>
<keyword evidence="2" id="KW-0472">Membrane</keyword>
<feature type="transmembrane region" description="Helical" evidence="2">
    <location>
        <begin position="200"/>
        <end position="223"/>
    </location>
</feature>
<name>A0A061API2_CYBFA</name>
<feature type="compositionally biased region" description="Polar residues" evidence="1">
    <location>
        <begin position="77"/>
        <end position="102"/>
    </location>
</feature>
<keyword evidence="2" id="KW-0812">Transmembrane</keyword>
<evidence type="ECO:0000256" key="2">
    <source>
        <dbReference type="SAM" id="Phobius"/>
    </source>
</evidence>
<evidence type="ECO:0000256" key="1">
    <source>
        <dbReference type="SAM" id="MobiDB-lite"/>
    </source>
</evidence>
<dbReference type="AlphaFoldDB" id="A0A061API2"/>
<feature type="transmembrane region" description="Helical" evidence="2">
    <location>
        <begin position="579"/>
        <end position="597"/>
    </location>
</feature>
<dbReference type="GO" id="GO:0016020">
    <property type="term" value="C:membrane"/>
    <property type="evidence" value="ECO:0007669"/>
    <property type="project" value="TreeGrafter"/>
</dbReference>
<dbReference type="OrthoDB" id="2140105at2759"/>
<dbReference type="PANTHER" id="PTHR34814">
    <property type="entry name" value="NITROSOGUANIDINE RESISTANCE PROTEIN SNG1"/>
    <property type="match status" value="1"/>
</dbReference>
<protein>
    <submittedName>
        <fullName evidence="4">CYFA0S01e09252g1_1</fullName>
    </submittedName>
</protein>
<accession>A0A061API2</accession>
<feature type="domain" description="DUF3533" evidence="3">
    <location>
        <begin position="208"/>
        <end position="590"/>
    </location>
</feature>
<feature type="region of interest" description="Disordered" evidence="1">
    <location>
        <begin position="139"/>
        <end position="186"/>
    </location>
</feature>
<feature type="compositionally biased region" description="Low complexity" evidence="1">
    <location>
        <begin position="150"/>
        <end position="167"/>
    </location>
</feature>
<sequence>MDDLSSEEAQGHPRTRRRELSEVDPFDNTSYRTTTQDDHDFSGFDALPEDLHLTTSRTSFRRRSSASRLGPMGAAGSSDTTNPGQNEVQGLNQPEFTTPQYNLATKENRIDEEAESDTELDDHAVIPIHADNQFYREDTQRKQSFSTLPSATTRRSSVRRNSSVAGGSFTGENADGGPATKVETTKSVRKKRRHAEYIKIGWMFGRVYLIIFIMFFLILSIYWGSWYDRSSHLKRIGYLVVSEEQTVENVPPLITETLFGLLNSSTAHTVGTFHFKSAEIIQKAADHNNTVLQQVISEVHRQNYWGAFYIAANTTFDFYTALKTQDTSFNTTCIKLIYENGRKPQSVQNYVVSPMLTMQTAFVKLSSSYIFEPLIGQLSSNEQLALATNASSLISGPWFEFLDNRPVKETVITGPIQIGLIYMLVLSFHQFNFASSTHETIRALVPLRQYLVYHILTSHMAYIWLSLVYSLISIAFGAPYDATFGKSGFLVLWAFTYLLMAALGGLNENAALQIFARDRPLIGFWIVFFMVINLAPVFSPITVTNVFYRYGYAIPMYNGHELLKIVFLNTYKGNMGRCIGILIAWILLANIILPFNLKSVKRYKQKVEAKAKAALEKADQEKYEKGQSSDS</sequence>
<dbReference type="Pfam" id="PF12051">
    <property type="entry name" value="DUF3533"/>
    <property type="match status" value="1"/>
</dbReference>
<dbReference type="PhylomeDB" id="A0A061API2"/>
<feature type="region of interest" description="Disordered" evidence="1">
    <location>
        <begin position="1"/>
        <end position="102"/>
    </location>
</feature>
<feature type="transmembrane region" description="Helical" evidence="2">
    <location>
        <begin position="490"/>
        <end position="510"/>
    </location>
</feature>
<gene>
    <name evidence="4" type="ORF">CYFA0S_01e09252g</name>
</gene>
<dbReference type="InterPro" id="IPR053001">
    <property type="entry name" value="MNNG_permease-like"/>
</dbReference>
<dbReference type="VEuPathDB" id="FungiDB:BON22_0431"/>
<feature type="transmembrane region" description="Helical" evidence="2">
    <location>
        <begin position="522"/>
        <end position="548"/>
    </location>
</feature>
<dbReference type="PANTHER" id="PTHR34814:SF1">
    <property type="entry name" value="NITROSOGUANIDINE RESISTANCE PROTEIN SNG1"/>
    <property type="match status" value="1"/>
</dbReference>
<feature type="transmembrane region" description="Helical" evidence="2">
    <location>
        <begin position="450"/>
        <end position="478"/>
    </location>
</feature>
<evidence type="ECO:0000313" key="4">
    <source>
        <dbReference type="EMBL" id="CDR37286.1"/>
    </source>
</evidence>
<proteinExistence type="predicted"/>
<keyword evidence="2" id="KW-1133">Transmembrane helix</keyword>
<dbReference type="InterPro" id="IPR022703">
    <property type="entry name" value="DUF3533"/>
</dbReference>
<organism evidence="4">
    <name type="scientific">Cyberlindnera fabianii</name>
    <name type="common">Yeast</name>
    <name type="synonym">Hansenula fabianii</name>
    <dbReference type="NCBI Taxonomy" id="36022"/>
    <lineage>
        <taxon>Eukaryota</taxon>
        <taxon>Fungi</taxon>
        <taxon>Dikarya</taxon>
        <taxon>Ascomycota</taxon>
        <taxon>Saccharomycotina</taxon>
        <taxon>Saccharomycetes</taxon>
        <taxon>Phaffomycetales</taxon>
        <taxon>Phaffomycetaceae</taxon>
        <taxon>Cyberlindnera</taxon>
    </lineage>
</organism>